<dbReference type="EMBL" id="FOPK01000037">
    <property type="protein sequence ID" value="SFH62738.1"/>
    <property type="molecule type" value="Genomic_DNA"/>
</dbReference>
<keyword evidence="3" id="KW-0614">Plasmid</keyword>
<dbReference type="AlphaFoldDB" id="A0AAE8HXH3"/>
<dbReference type="Proteomes" id="UP000199140">
    <property type="component" value="Unassembled WGS sequence"/>
</dbReference>
<protein>
    <submittedName>
        <fullName evidence="4">Uncharacterized protein</fullName>
    </submittedName>
</protein>
<evidence type="ECO:0000313" key="4">
    <source>
        <dbReference type="EMBL" id="SFH62738.1"/>
    </source>
</evidence>
<name>A0AAE8HXH3_9HYPH</name>
<feature type="signal peptide" evidence="2">
    <location>
        <begin position="1"/>
        <end position="19"/>
    </location>
</feature>
<evidence type="ECO:0000256" key="2">
    <source>
        <dbReference type="SAM" id="SignalP"/>
    </source>
</evidence>
<evidence type="ECO:0000313" key="5">
    <source>
        <dbReference type="Proteomes" id="UP000185487"/>
    </source>
</evidence>
<reference evidence="3 5" key="1">
    <citation type="submission" date="2016-04" db="EMBL/GenBank/DDBJ databases">
        <title>Complete genome sequencing and analysis of CBMB27, Methylobacterium phyllosphaerae isolated from leaf tissues of rice (Oryza sativa L.).</title>
        <authorList>
            <person name="Lee Y."/>
            <person name="Hwangbo K."/>
            <person name="Chung H."/>
            <person name="Yoo J."/>
            <person name="Kim K.Y."/>
            <person name="Sa T.M."/>
            <person name="Um Y."/>
            <person name="Madhaiyan M."/>
        </authorList>
    </citation>
    <scope>NUCLEOTIDE SEQUENCE [LARGE SCALE GENOMIC DNA]</scope>
    <source>
        <strain evidence="3 5">CBMB27</strain>
        <plasmid evidence="3 5">CBMB27-p2</plasmid>
    </source>
</reference>
<reference evidence="4 6" key="2">
    <citation type="submission" date="2016-10" db="EMBL/GenBank/DDBJ databases">
        <authorList>
            <person name="Varghese N."/>
            <person name="Submissions S."/>
        </authorList>
    </citation>
    <scope>NUCLEOTIDE SEQUENCE [LARGE SCALE GENOMIC DNA]</scope>
    <source>
        <strain evidence="4 6">CBMB27</strain>
    </source>
</reference>
<accession>A0AAE8HXH3</accession>
<keyword evidence="2" id="KW-0732">Signal</keyword>
<proteinExistence type="predicted"/>
<dbReference type="EMBL" id="CP015369">
    <property type="protein sequence ID" value="APT35106.1"/>
    <property type="molecule type" value="Genomic_DNA"/>
</dbReference>
<organism evidence="4 6">
    <name type="scientific">Methylobacterium phyllosphaerae</name>
    <dbReference type="NCBI Taxonomy" id="418223"/>
    <lineage>
        <taxon>Bacteria</taxon>
        <taxon>Pseudomonadati</taxon>
        <taxon>Pseudomonadota</taxon>
        <taxon>Alphaproteobacteria</taxon>
        <taxon>Hyphomicrobiales</taxon>
        <taxon>Methylobacteriaceae</taxon>
        <taxon>Methylobacterium</taxon>
    </lineage>
</organism>
<dbReference type="KEGG" id="mphy:MCBMB27_05815"/>
<keyword evidence="5" id="KW-1185">Reference proteome</keyword>
<dbReference type="Proteomes" id="UP000185487">
    <property type="component" value="Plasmid CBMB27-p2"/>
</dbReference>
<evidence type="ECO:0000313" key="3">
    <source>
        <dbReference type="EMBL" id="APT35106.1"/>
    </source>
</evidence>
<feature type="region of interest" description="Disordered" evidence="1">
    <location>
        <begin position="93"/>
        <end position="135"/>
    </location>
</feature>
<evidence type="ECO:0000313" key="6">
    <source>
        <dbReference type="Proteomes" id="UP000199140"/>
    </source>
</evidence>
<dbReference type="RefSeq" id="WP_058607160.1">
    <property type="nucleotide sequence ID" value="NZ_CP015369.1"/>
</dbReference>
<sequence>MKTLLAVALFFGSTVGAMAVESYGDYRDYFDAKPVTVTVKRAPRSASKKTTPVDITTDLSAVRRPADSNRSGMYSYDTGSKLIADVRPRNWDGGYAPVQPRSASPDGFWSSIDHSSDGREPQPSYLLRGRRDRAW</sequence>
<gene>
    <name evidence="3" type="ORF">MCBMB27_05815</name>
    <name evidence="4" type="ORF">SAMN05192567_13742</name>
</gene>
<evidence type="ECO:0000256" key="1">
    <source>
        <dbReference type="SAM" id="MobiDB-lite"/>
    </source>
</evidence>
<geneLocation type="plasmid" evidence="3 5">
    <name>CBMB27-p2</name>
</geneLocation>
<feature type="chain" id="PRO_5042079804" evidence="2">
    <location>
        <begin position="20"/>
        <end position="135"/>
    </location>
</feature>